<organism evidence="1 2">
    <name type="scientific">Riccia sorocarpa</name>
    <dbReference type="NCBI Taxonomy" id="122646"/>
    <lineage>
        <taxon>Eukaryota</taxon>
        <taxon>Viridiplantae</taxon>
        <taxon>Streptophyta</taxon>
        <taxon>Embryophyta</taxon>
        <taxon>Marchantiophyta</taxon>
        <taxon>Marchantiopsida</taxon>
        <taxon>Marchantiidae</taxon>
        <taxon>Marchantiales</taxon>
        <taxon>Ricciaceae</taxon>
        <taxon>Riccia</taxon>
    </lineage>
</organism>
<reference evidence="1 2" key="1">
    <citation type="submission" date="2024-09" db="EMBL/GenBank/DDBJ databases">
        <title>Chromosome-scale assembly of Riccia sorocarpa.</title>
        <authorList>
            <person name="Paukszto L."/>
        </authorList>
    </citation>
    <scope>NUCLEOTIDE SEQUENCE [LARGE SCALE GENOMIC DNA]</scope>
    <source>
        <strain evidence="1">LP-2024</strain>
        <tissue evidence="1">Aerial parts of the thallus</tissue>
    </source>
</reference>
<evidence type="ECO:0000313" key="1">
    <source>
        <dbReference type="EMBL" id="KAL3696204.1"/>
    </source>
</evidence>
<name>A0ABD3HZH5_9MARC</name>
<evidence type="ECO:0000313" key="2">
    <source>
        <dbReference type="Proteomes" id="UP001633002"/>
    </source>
</evidence>
<proteinExistence type="predicted"/>
<keyword evidence="2" id="KW-1185">Reference proteome</keyword>
<comment type="caution">
    <text evidence="1">The sequence shown here is derived from an EMBL/GenBank/DDBJ whole genome shotgun (WGS) entry which is preliminary data.</text>
</comment>
<accession>A0ABD3HZH5</accession>
<protein>
    <submittedName>
        <fullName evidence="1">Uncharacterized protein</fullName>
    </submittedName>
</protein>
<dbReference type="Proteomes" id="UP001633002">
    <property type="component" value="Unassembled WGS sequence"/>
</dbReference>
<gene>
    <name evidence="1" type="ORF">R1sor_010280</name>
</gene>
<sequence length="149" mass="17137">MRIYRIKCRIKWLKDNNTSSKYRFACLKAKNRKEEITSIKLESGEVIMEEGRILKLIEETYGELYTAEVESPAATERRREVLQLVDKKSTDAHNMNLDGTPSEELIEEIVQSLPQEKSPGFDGVTVECSLGWVDQDNPKASNVTWERIT</sequence>
<dbReference type="EMBL" id="JBJQOH010000002">
    <property type="protein sequence ID" value="KAL3696204.1"/>
    <property type="molecule type" value="Genomic_DNA"/>
</dbReference>
<dbReference type="AlphaFoldDB" id="A0ABD3HZH5"/>